<dbReference type="AlphaFoldDB" id="A0A0D0C0S2"/>
<feature type="region of interest" description="Disordered" evidence="1">
    <location>
        <begin position="62"/>
        <end position="104"/>
    </location>
</feature>
<feature type="compositionally biased region" description="Low complexity" evidence="1">
    <location>
        <begin position="66"/>
        <end position="87"/>
    </location>
</feature>
<feature type="region of interest" description="Disordered" evidence="1">
    <location>
        <begin position="162"/>
        <end position="204"/>
    </location>
</feature>
<evidence type="ECO:0000256" key="1">
    <source>
        <dbReference type="SAM" id="MobiDB-lite"/>
    </source>
</evidence>
<dbReference type="HOGENOM" id="CLU_1094393_0_0_1"/>
<sequence length="254" mass="27884">MTFSSRKRRLEDLEMIARPSCHCNNLAHPLQTNLLYIATSGPPVLNVPYTIVTTAGRMQTPSPQYLSNHHNNQVQVNSSSSSSLSSSFPRPPCLQRKQSWDARDDSDEGYSFLSNVSHKTLCGPCAGFIIFLRDYALSKQSSFQKESSTVLKRIKQLGMLKRIRRKSVSTPSQQPPSRSHSHSRSKSALVSISSKKSAAPPPLPPTLTSELLLSQFTDGSSLETHTKCIMEEQVLEATRTGSRSSASLPGGPVL</sequence>
<dbReference type="Proteomes" id="UP000053593">
    <property type="component" value="Unassembled WGS sequence"/>
</dbReference>
<gene>
    <name evidence="2" type="ORF">GYMLUDRAFT_252264</name>
</gene>
<evidence type="ECO:0000313" key="3">
    <source>
        <dbReference type="Proteomes" id="UP000053593"/>
    </source>
</evidence>
<evidence type="ECO:0000313" key="2">
    <source>
        <dbReference type="EMBL" id="KIK51227.1"/>
    </source>
</evidence>
<protein>
    <submittedName>
        <fullName evidence="2">Uncharacterized protein</fullName>
    </submittedName>
</protein>
<proteinExistence type="predicted"/>
<feature type="compositionally biased region" description="Low complexity" evidence="1">
    <location>
        <begin position="168"/>
        <end position="178"/>
    </location>
</feature>
<name>A0A0D0C0S2_9AGAR</name>
<feature type="region of interest" description="Disordered" evidence="1">
    <location>
        <begin position="233"/>
        <end position="254"/>
    </location>
</feature>
<feature type="compositionally biased region" description="Low complexity" evidence="1">
    <location>
        <begin position="186"/>
        <end position="198"/>
    </location>
</feature>
<reference evidence="2 3" key="1">
    <citation type="submission" date="2014-04" db="EMBL/GenBank/DDBJ databases">
        <title>Evolutionary Origins and Diversification of the Mycorrhizal Mutualists.</title>
        <authorList>
            <consortium name="DOE Joint Genome Institute"/>
            <consortium name="Mycorrhizal Genomics Consortium"/>
            <person name="Kohler A."/>
            <person name="Kuo A."/>
            <person name="Nagy L.G."/>
            <person name="Floudas D."/>
            <person name="Copeland A."/>
            <person name="Barry K.W."/>
            <person name="Cichocki N."/>
            <person name="Veneault-Fourrey C."/>
            <person name="LaButti K."/>
            <person name="Lindquist E.A."/>
            <person name="Lipzen A."/>
            <person name="Lundell T."/>
            <person name="Morin E."/>
            <person name="Murat C."/>
            <person name="Riley R."/>
            <person name="Ohm R."/>
            <person name="Sun H."/>
            <person name="Tunlid A."/>
            <person name="Henrissat B."/>
            <person name="Grigoriev I.V."/>
            <person name="Hibbett D.S."/>
            <person name="Martin F."/>
        </authorList>
    </citation>
    <scope>NUCLEOTIDE SEQUENCE [LARGE SCALE GENOMIC DNA]</scope>
    <source>
        <strain evidence="2 3">FD-317 M1</strain>
    </source>
</reference>
<keyword evidence="3" id="KW-1185">Reference proteome</keyword>
<accession>A0A0D0C0S2</accession>
<dbReference type="OrthoDB" id="3233731at2759"/>
<dbReference type="EMBL" id="KN834869">
    <property type="protein sequence ID" value="KIK51227.1"/>
    <property type="molecule type" value="Genomic_DNA"/>
</dbReference>
<organism evidence="2 3">
    <name type="scientific">Collybiopsis luxurians FD-317 M1</name>
    <dbReference type="NCBI Taxonomy" id="944289"/>
    <lineage>
        <taxon>Eukaryota</taxon>
        <taxon>Fungi</taxon>
        <taxon>Dikarya</taxon>
        <taxon>Basidiomycota</taxon>
        <taxon>Agaricomycotina</taxon>
        <taxon>Agaricomycetes</taxon>
        <taxon>Agaricomycetidae</taxon>
        <taxon>Agaricales</taxon>
        <taxon>Marasmiineae</taxon>
        <taxon>Omphalotaceae</taxon>
        <taxon>Collybiopsis</taxon>
        <taxon>Collybiopsis luxurians</taxon>
    </lineage>
</organism>